<evidence type="ECO:0000313" key="3">
    <source>
        <dbReference type="Proteomes" id="UP000286134"/>
    </source>
</evidence>
<organism evidence="2 3">
    <name type="scientific">Erysiphe neolycopersici</name>
    <dbReference type="NCBI Taxonomy" id="212602"/>
    <lineage>
        <taxon>Eukaryota</taxon>
        <taxon>Fungi</taxon>
        <taxon>Dikarya</taxon>
        <taxon>Ascomycota</taxon>
        <taxon>Pezizomycotina</taxon>
        <taxon>Leotiomycetes</taxon>
        <taxon>Erysiphales</taxon>
        <taxon>Erysiphaceae</taxon>
        <taxon>Erysiphe</taxon>
    </lineage>
</organism>
<accession>A0A420HSR8</accession>
<gene>
    <name evidence="2" type="ORF">OnM2_050071</name>
</gene>
<dbReference type="Proteomes" id="UP000286134">
    <property type="component" value="Unassembled WGS sequence"/>
</dbReference>
<proteinExistence type="predicted"/>
<feature type="non-terminal residue" evidence="2">
    <location>
        <position position="1"/>
    </location>
</feature>
<protein>
    <submittedName>
        <fullName evidence="2">Uncharacterized protein</fullName>
    </submittedName>
</protein>
<dbReference type="OrthoDB" id="411615at2759"/>
<dbReference type="EMBL" id="MCFK01005087">
    <property type="protein sequence ID" value="RKF60463.1"/>
    <property type="molecule type" value="Genomic_DNA"/>
</dbReference>
<sequence>HLNNPLADHCLLDPSPQTLDSNKQVQGLLDTNYVNENFSNTPSQSRKKPQNNNTSLSPVENETIPENIPISGTLPSSQFKNKTAKLMAERALRKEQKLDAQKAWKLAHRAEGVLKGHRRSDLNIGRALTSKLSRNNENLKMVMKAEAYFHIPKTYKEVINSPDKNDWLKAINDEINSLKN</sequence>
<comment type="caution">
    <text evidence="2">The sequence shown here is derived from an EMBL/GenBank/DDBJ whole genome shotgun (WGS) entry which is preliminary data.</text>
</comment>
<feature type="region of interest" description="Disordered" evidence="1">
    <location>
        <begin position="34"/>
        <end position="76"/>
    </location>
</feature>
<evidence type="ECO:0000256" key="1">
    <source>
        <dbReference type="SAM" id="MobiDB-lite"/>
    </source>
</evidence>
<name>A0A420HSR8_9PEZI</name>
<feature type="compositionally biased region" description="Polar residues" evidence="1">
    <location>
        <begin position="34"/>
        <end position="60"/>
    </location>
</feature>
<reference evidence="2 3" key="1">
    <citation type="journal article" date="2018" name="BMC Genomics">
        <title>Comparative genome analyses reveal sequence features reflecting distinct modes of host-adaptation between dicot and monocot powdery mildew.</title>
        <authorList>
            <person name="Wu Y."/>
            <person name="Ma X."/>
            <person name="Pan Z."/>
            <person name="Kale S.D."/>
            <person name="Song Y."/>
            <person name="King H."/>
            <person name="Zhang Q."/>
            <person name="Presley C."/>
            <person name="Deng X."/>
            <person name="Wei C.I."/>
            <person name="Xiao S."/>
        </authorList>
    </citation>
    <scope>NUCLEOTIDE SEQUENCE [LARGE SCALE GENOMIC DNA]</scope>
    <source>
        <strain evidence="2">UMSG2</strain>
    </source>
</reference>
<evidence type="ECO:0000313" key="2">
    <source>
        <dbReference type="EMBL" id="RKF60463.1"/>
    </source>
</evidence>
<dbReference type="AlphaFoldDB" id="A0A420HSR8"/>
<keyword evidence="3" id="KW-1185">Reference proteome</keyword>